<protein>
    <submittedName>
        <fullName evidence="1">Uncharacterized protein</fullName>
    </submittedName>
</protein>
<keyword evidence="2" id="KW-1185">Reference proteome</keyword>
<sequence>MSAVCIRPTPSVIKLEHHDLAQDKREAQHIPSVVGVTADYTLECTMIRDSLPNTRVYLVQARLAGRREHDKGLKVFFKMVLKPSEGRDQGFQVSVLGETFSGMQAARHAPSETLRVPSLCFLLVLNYCGSSEVSFPRCPPTCDDGRRRGRLGGEAGGVWVPLGSVMVVVEIQVKAEWKPELRTQIPRYMSVMQSDIKAVEKSFDTDGVGPIPKKDGVVAQLGLAVPCSWLSVDMLHFENFDYPSC</sequence>
<name>A0ACC2GJ78_DALPE</name>
<evidence type="ECO:0000313" key="1">
    <source>
        <dbReference type="EMBL" id="KAJ8003656.1"/>
    </source>
</evidence>
<dbReference type="Proteomes" id="UP001157502">
    <property type="component" value="Chromosome 12"/>
</dbReference>
<proteinExistence type="predicted"/>
<dbReference type="EMBL" id="CM055739">
    <property type="protein sequence ID" value="KAJ8003656.1"/>
    <property type="molecule type" value="Genomic_DNA"/>
</dbReference>
<accession>A0ACC2GJ78</accession>
<gene>
    <name evidence="1" type="ORF">DPEC_G00150590</name>
</gene>
<reference evidence="1" key="1">
    <citation type="submission" date="2021-05" db="EMBL/GenBank/DDBJ databases">
        <authorList>
            <person name="Pan Q."/>
            <person name="Jouanno E."/>
            <person name="Zahm M."/>
            <person name="Klopp C."/>
            <person name="Cabau C."/>
            <person name="Louis A."/>
            <person name="Berthelot C."/>
            <person name="Parey E."/>
            <person name="Roest Crollius H."/>
            <person name="Montfort J."/>
            <person name="Robinson-Rechavi M."/>
            <person name="Bouchez O."/>
            <person name="Lampietro C."/>
            <person name="Lopez Roques C."/>
            <person name="Donnadieu C."/>
            <person name="Postlethwait J."/>
            <person name="Bobe J."/>
            <person name="Dillon D."/>
            <person name="Chandos A."/>
            <person name="von Hippel F."/>
            <person name="Guiguen Y."/>
        </authorList>
    </citation>
    <scope>NUCLEOTIDE SEQUENCE</scope>
    <source>
        <strain evidence="1">YG-Jan2019</strain>
    </source>
</reference>
<evidence type="ECO:0000313" key="2">
    <source>
        <dbReference type="Proteomes" id="UP001157502"/>
    </source>
</evidence>
<organism evidence="1 2">
    <name type="scientific">Dallia pectoralis</name>
    <name type="common">Alaska blackfish</name>
    <dbReference type="NCBI Taxonomy" id="75939"/>
    <lineage>
        <taxon>Eukaryota</taxon>
        <taxon>Metazoa</taxon>
        <taxon>Chordata</taxon>
        <taxon>Craniata</taxon>
        <taxon>Vertebrata</taxon>
        <taxon>Euteleostomi</taxon>
        <taxon>Actinopterygii</taxon>
        <taxon>Neopterygii</taxon>
        <taxon>Teleostei</taxon>
        <taxon>Protacanthopterygii</taxon>
        <taxon>Esociformes</taxon>
        <taxon>Umbridae</taxon>
        <taxon>Dallia</taxon>
    </lineage>
</organism>
<comment type="caution">
    <text evidence="1">The sequence shown here is derived from an EMBL/GenBank/DDBJ whole genome shotgun (WGS) entry which is preliminary data.</text>
</comment>